<feature type="site" description="Transition state stabilizer" evidence="6">
    <location>
        <position position="241"/>
    </location>
</feature>
<protein>
    <recommendedName>
        <fullName evidence="6">Acetate kinase</fullName>
        <ecNumber evidence="6">2.7.2.1</ecNumber>
    </recommendedName>
    <alternativeName>
        <fullName evidence="6">Acetokinase</fullName>
    </alternativeName>
</protein>
<comment type="subunit">
    <text evidence="6">Homodimer.</text>
</comment>
<sequence length="397" mass="43689">MSKTIAINAGSSSLKFQLFIMPEETVIAKGLIERIGLPVANVTIEYGDDEKFKLEKPIKNHEEAVEILLEQLTALGIIKNFDEITGVGHRVVAGGETFKDSARMDTEEDIQKVEDLAEFAPLHNKPEAVGIRAFKKILPDITSVAVFDTSFHTTMPEKAYLYSVPYEYYEKYKGRRYGAHGTSHRYVADRCAKLMGKPIEELKIITCHLGNGASITAVNGGKSVDTSMGFTPLGGLTMGSRSGDIDASLVGFLMNKTGINDINDFVDILNNKSGLLGLSGVSSDMRDVQNAAKQGNHRAQVAYEIFIDRVQKYIAQYIAVMNGVDAIVFTAGIGENSVVVRHDVIEGITFFGCEIDDERNNVRHEALISSDDSKIAVYNIPTNEELMIARDVERLKK</sequence>
<comment type="cofactor">
    <cofactor evidence="6">
        <name>Mg(2+)</name>
        <dbReference type="ChEBI" id="CHEBI:18420"/>
    </cofactor>
    <cofactor evidence="6">
        <name>Mn(2+)</name>
        <dbReference type="ChEBI" id="CHEBI:29035"/>
    </cofactor>
    <text evidence="6">Mg(2+). Can also accept Mn(2+).</text>
</comment>
<evidence type="ECO:0000256" key="3">
    <source>
        <dbReference type="ARBA" id="ARBA00022741"/>
    </source>
</evidence>
<dbReference type="PANTHER" id="PTHR21060">
    <property type="entry name" value="ACETATE KINASE"/>
    <property type="match status" value="1"/>
</dbReference>
<feature type="binding site" evidence="6">
    <location>
        <begin position="208"/>
        <end position="212"/>
    </location>
    <ligand>
        <name>ATP</name>
        <dbReference type="ChEBI" id="CHEBI:30616"/>
    </ligand>
</feature>
<evidence type="ECO:0000313" key="9">
    <source>
        <dbReference type="Proteomes" id="UP000262195"/>
    </source>
</evidence>
<dbReference type="InterPro" id="IPR023865">
    <property type="entry name" value="Aliphatic_acid_kinase_CS"/>
</dbReference>
<accession>A0A3D4S490</accession>
<gene>
    <name evidence="6" type="primary">ackA</name>
    <name evidence="8" type="ORF">DIW15_02765</name>
</gene>
<feature type="binding site" evidence="6">
    <location>
        <position position="8"/>
    </location>
    <ligand>
        <name>Mg(2+)</name>
        <dbReference type="ChEBI" id="CHEBI:18420"/>
    </ligand>
</feature>
<dbReference type="Gene3D" id="3.30.420.40">
    <property type="match status" value="2"/>
</dbReference>
<evidence type="ECO:0000256" key="7">
    <source>
        <dbReference type="RuleBase" id="RU003835"/>
    </source>
</evidence>
<comment type="pathway">
    <text evidence="6">Metabolic intermediate biosynthesis; acetyl-CoA biosynthesis; acetyl-CoA from acetate: step 1/2.</text>
</comment>
<dbReference type="Proteomes" id="UP000262195">
    <property type="component" value="Unassembled WGS sequence"/>
</dbReference>
<keyword evidence="4 6" id="KW-0418">Kinase</keyword>
<dbReference type="PROSITE" id="PS01076">
    <property type="entry name" value="ACETATE_KINASE_2"/>
    <property type="match status" value="1"/>
</dbReference>
<feature type="site" description="Transition state stabilizer" evidence="6">
    <location>
        <position position="180"/>
    </location>
</feature>
<comment type="similarity">
    <text evidence="1 6 7">Belongs to the acetokinase family.</text>
</comment>
<evidence type="ECO:0000256" key="5">
    <source>
        <dbReference type="ARBA" id="ARBA00022840"/>
    </source>
</evidence>
<dbReference type="GO" id="GO:0005737">
    <property type="term" value="C:cytoplasm"/>
    <property type="evidence" value="ECO:0007669"/>
    <property type="project" value="UniProtKB-SubCell"/>
</dbReference>
<feature type="binding site" evidence="6">
    <location>
        <position position="15"/>
    </location>
    <ligand>
        <name>ATP</name>
        <dbReference type="ChEBI" id="CHEBI:30616"/>
    </ligand>
</feature>
<dbReference type="PRINTS" id="PR00471">
    <property type="entry name" value="ACETATEKNASE"/>
</dbReference>
<evidence type="ECO:0000256" key="2">
    <source>
        <dbReference type="ARBA" id="ARBA00022679"/>
    </source>
</evidence>
<name>A0A3D4S490_9ENTE</name>
<dbReference type="EMBL" id="DQHO01000016">
    <property type="protein sequence ID" value="HCS93617.1"/>
    <property type="molecule type" value="Genomic_DNA"/>
</dbReference>
<evidence type="ECO:0000313" key="8">
    <source>
        <dbReference type="EMBL" id="HCS93617.1"/>
    </source>
</evidence>
<dbReference type="GO" id="GO:0000287">
    <property type="term" value="F:magnesium ion binding"/>
    <property type="evidence" value="ECO:0007669"/>
    <property type="project" value="UniProtKB-UniRule"/>
</dbReference>
<dbReference type="PROSITE" id="PS01075">
    <property type="entry name" value="ACETATE_KINASE_1"/>
    <property type="match status" value="1"/>
</dbReference>
<dbReference type="STRING" id="1121105.GCA_000421665_00100"/>
<comment type="caution">
    <text evidence="8">The sequence shown here is derived from an EMBL/GenBank/DDBJ whole genome shotgun (WGS) entry which is preliminary data.</text>
</comment>
<dbReference type="RefSeq" id="WP_022795399.1">
    <property type="nucleotide sequence ID" value="NZ_JBQDSL010000003.1"/>
</dbReference>
<organism evidence="8 9">
    <name type="scientific">Bavariicoccus seileri</name>
    <dbReference type="NCBI Taxonomy" id="549685"/>
    <lineage>
        <taxon>Bacteria</taxon>
        <taxon>Bacillati</taxon>
        <taxon>Bacillota</taxon>
        <taxon>Bacilli</taxon>
        <taxon>Lactobacillales</taxon>
        <taxon>Enterococcaceae</taxon>
        <taxon>Bavariicoccus</taxon>
    </lineage>
</organism>
<dbReference type="GO" id="GO:0006085">
    <property type="term" value="P:acetyl-CoA biosynthetic process"/>
    <property type="evidence" value="ECO:0007669"/>
    <property type="project" value="UniProtKB-UniRule"/>
</dbReference>
<dbReference type="UniPathway" id="UPA00340">
    <property type="reaction ID" value="UER00458"/>
</dbReference>
<dbReference type="Pfam" id="PF00871">
    <property type="entry name" value="Acetate_kinase"/>
    <property type="match status" value="1"/>
</dbReference>
<keyword evidence="2 6" id="KW-0808">Transferase</keyword>
<dbReference type="NCBIfam" id="TIGR00016">
    <property type="entry name" value="ackA"/>
    <property type="match status" value="1"/>
</dbReference>
<comment type="subcellular location">
    <subcellularLocation>
        <location evidence="6">Cytoplasm</location>
    </subcellularLocation>
</comment>
<keyword evidence="3 6" id="KW-0547">Nucleotide-binding</keyword>
<feature type="binding site" evidence="6">
    <location>
        <begin position="284"/>
        <end position="286"/>
    </location>
    <ligand>
        <name>ATP</name>
        <dbReference type="ChEBI" id="CHEBI:30616"/>
    </ligand>
</feature>
<dbReference type="GO" id="GO:0008776">
    <property type="term" value="F:acetate kinase activity"/>
    <property type="evidence" value="ECO:0007669"/>
    <property type="project" value="UniProtKB-UniRule"/>
</dbReference>
<feature type="binding site" evidence="6">
    <location>
        <begin position="332"/>
        <end position="336"/>
    </location>
    <ligand>
        <name>ATP</name>
        <dbReference type="ChEBI" id="CHEBI:30616"/>
    </ligand>
</feature>
<dbReference type="CDD" id="cd24010">
    <property type="entry name" value="ASKHA_NBD_AcK_PK"/>
    <property type="match status" value="1"/>
</dbReference>
<comment type="catalytic activity">
    <reaction evidence="6">
        <text>acetate + ATP = acetyl phosphate + ADP</text>
        <dbReference type="Rhea" id="RHEA:11352"/>
        <dbReference type="ChEBI" id="CHEBI:22191"/>
        <dbReference type="ChEBI" id="CHEBI:30089"/>
        <dbReference type="ChEBI" id="CHEBI:30616"/>
        <dbReference type="ChEBI" id="CHEBI:456216"/>
        <dbReference type="EC" id="2.7.2.1"/>
    </reaction>
</comment>
<dbReference type="PIRSF" id="PIRSF000722">
    <property type="entry name" value="Acetate_prop_kin"/>
    <property type="match status" value="1"/>
</dbReference>
<feature type="binding site" evidence="6">
    <location>
        <position position="90"/>
    </location>
    <ligand>
        <name>substrate</name>
    </ligand>
</feature>
<keyword evidence="6" id="KW-0963">Cytoplasm</keyword>
<dbReference type="SUPFAM" id="SSF53067">
    <property type="entry name" value="Actin-like ATPase domain"/>
    <property type="match status" value="2"/>
</dbReference>
<keyword evidence="5 6" id="KW-0067">ATP-binding</keyword>
<dbReference type="InterPro" id="IPR004372">
    <property type="entry name" value="Ac/propionate_kinase"/>
</dbReference>
<proteinExistence type="inferred from homology"/>
<dbReference type="AlphaFoldDB" id="A0A3D4S490"/>
<evidence type="ECO:0000256" key="4">
    <source>
        <dbReference type="ARBA" id="ARBA00022777"/>
    </source>
</evidence>
<dbReference type="GO" id="GO:0006083">
    <property type="term" value="P:acetate metabolic process"/>
    <property type="evidence" value="ECO:0007669"/>
    <property type="project" value="TreeGrafter"/>
</dbReference>
<dbReference type="EC" id="2.7.2.1" evidence="6"/>
<evidence type="ECO:0000256" key="1">
    <source>
        <dbReference type="ARBA" id="ARBA00008748"/>
    </source>
</evidence>
<comment type="function">
    <text evidence="6">Catalyzes the formation of acetyl phosphate from acetate and ATP. Can also catalyze the reverse reaction.</text>
</comment>
<dbReference type="InterPro" id="IPR000890">
    <property type="entry name" value="Aliphatic_acid_kin_short-chain"/>
</dbReference>
<dbReference type="HAMAP" id="MF_00020">
    <property type="entry name" value="Acetate_kinase"/>
    <property type="match status" value="1"/>
</dbReference>
<evidence type="ECO:0000256" key="6">
    <source>
        <dbReference type="HAMAP-Rule" id="MF_00020"/>
    </source>
</evidence>
<keyword evidence="6" id="KW-0479">Metal-binding</keyword>
<reference evidence="8 9" key="1">
    <citation type="journal article" date="2018" name="Nat. Biotechnol.">
        <title>A standardized bacterial taxonomy based on genome phylogeny substantially revises the tree of life.</title>
        <authorList>
            <person name="Parks D.H."/>
            <person name="Chuvochina M."/>
            <person name="Waite D.W."/>
            <person name="Rinke C."/>
            <person name="Skarshewski A."/>
            <person name="Chaumeil P.A."/>
            <person name="Hugenholtz P."/>
        </authorList>
    </citation>
    <scope>NUCLEOTIDE SEQUENCE [LARGE SCALE GENOMIC DNA]</scope>
    <source>
        <strain evidence="8">UBA11306</strain>
    </source>
</reference>
<feature type="active site" description="Proton donor/acceptor" evidence="6">
    <location>
        <position position="148"/>
    </location>
</feature>
<dbReference type="InterPro" id="IPR043129">
    <property type="entry name" value="ATPase_NBD"/>
</dbReference>
<keyword evidence="6" id="KW-0460">Magnesium</keyword>
<dbReference type="GO" id="GO:0005524">
    <property type="term" value="F:ATP binding"/>
    <property type="evidence" value="ECO:0007669"/>
    <property type="project" value="UniProtKB-KW"/>
</dbReference>
<feature type="binding site" evidence="6">
    <location>
        <position position="384"/>
    </location>
    <ligand>
        <name>Mg(2+)</name>
        <dbReference type="ChEBI" id="CHEBI:18420"/>
    </ligand>
</feature>
<dbReference type="PANTHER" id="PTHR21060:SF15">
    <property type="entry name" value="ACETATE KINASE-RELATED"/>
    <property type="match status" value="1"/>
</dbReference>